<feature type="transmembrane region" description="Helical" evidence="6">
    <location>
        <begin position="34"/>
        <end position="51"/>
    </location>
</feature>
<dbReference type="PANTHER" id="PTHR10037:SF62">
    <property type="entry name" value="SODIUM CHANNEL PROTEIN 60E"/>
    <property type="match status" value="1"/>
</dbReference>
<gene>
    <name evidence="8" type="ORF">RNA01_04800</name>
</gene>
<dbReference type="RefSeq" id="WP_284728005.1">
    <property type="nucleotide sequence ID" value="NZ_BJZP01000002.1"/>
</dbReference>
<protein>
    <recommendedName>
        <fullName evidence="7">Ion transport domain-containing protein</fullName>
    </recommendedName>
</protein>
<feature type="transmembrane region" description="Helical" evidence="6">
    <location>
        <begin position="141"/>
        <end position="164"/>
    </location>
</feature>
<dbReference type="Proteomes" id="UP000321717">
    <property type="component" value="Unassembled WGS sequence"/>
</dbReference>
<dbReference type="Pfam" id="PF00520">
    <property type="entry name" value="Ion_trans"/>
    <property type="match status" value="1"/>
</dbReference>
<keyword evidence="4 6" id="KW-0472">Membrane</keyword>
<comment type="subcellular location">
    <subcellularLocation>
        <location evidence="1">Membrane</location>
        <topology evidence="1">Multi-pass membrane protein</topology>
    </subcellularLocation>
</comment>
<evidence type="ECO:0000256" key="4">
    <source>
        <dbReference type="ARBA" id="ARBA00023136"/>
    </source>
</evidence>
<evidence type="ECO:0000256" key="2">
    <source>
        <dbReference type="ARBA" id="ARBA00022692"/>
    </source>
</evidence>
<proteinExistence type="predicted"/>
<dbReference type="GO" id="GO:0005248">
    <property type="term" value="F:voltage-gated sodium channel activity"/>
    <property type="evidence" value="ECO:0007669"/>
    <property type="project" value="TreeGrafter"/>
</dbReference>
<feature type="transmembrane region" description="Helical" evidence="6">
    <location>
        <begin position="176"/>
        <end position="194"/>
    </location>
</feature>
<dbReference type="SUPFAM" id="SSF81324">
    <property type="entry name" value="Voltage-gated potassium channels"/>
    <property type="match status" value="1"/>
</dbReference>
<keyword evidence="2 6" id="KW-0812">Transmembrane</keyword>
<dbReference type="InterPro" id="IPR027359">
    <property type="entry name" value="Volt_channel_dom_sf"/>
</dbReference>
<reference evidence="8 9" key="1">
    <citation type="submission" date="2019-07" db="EMBL/GenBank/DDBJ databases">
        <title>Whole genome shotgun sequence of Rhizobium naphthalenivorans NBRC 107585.</title>
        <authorList>
            <person name="Hosoyama A."/>
            <person name="Uohara A."/>
            <person name="Ohji S."/>
            <person name="Ichikawa N."/>
        </authorList>
    </citation>
    <scope>NUCLEOTIDE SEQUENCE [LARGE SCALE GENOMIC DNA]</scope>
    <source>
        <strain evidence="8 9">NBRC 107585</strain>
    </source>
</reference>
<keyword evidence="5" id="KW-0175">Coiled coil</keyword>
<dbReference type="PANTHER" id="PTHR10037">
    <property type="entry name" value="VOLTAGE-GATED CATION CHANNEL CALCIUM AND SODIUM"/>
    <property type="match status" value="1"/>
</dbReference>
<feature type="transmembrane region" description="Helical" evidence="6">
    <location>
        <begin position="63"/>
        <end position="86"/>
    </location>
</feature>
<evidence type="ECO:0000313" key="9">
    <source>
        <dbReference type="Proteomes" id="UP000321717"/>
    </source>
</evidence>
<dbReference type="Gene3D" id="1.10.287.70">
    <property type="match status" value="1"/>
</dbReference>
<dbReference type="GO" id="GO:0001518">
    <property type="term" value="C:voltage-gated sodium channel complex"/>
    <property type="evidence" value="ECO:0007669"/>
    <property type="project" value="TreeGrafter"/>
</dbReference>
<evidence type="ECO:0000256" key="6">
    <source>
        <dbReference type="SAM" id="Phobius"/>
    </source>
</evidence>
<evidence type="ECO:0000256" key="5">
    <source>
        <dbReference type="SAM" id="Coils"/>
    </source>
</evidence>
<organism evidence="8 9">
    <name type="scientific">Ciceribacter naphthalenivorans</name>
    <dbReference type="NCBI Taxonomy" id="1118451"/>
    <lineage>
        <taxon>Bacteria</taxon>
        <taxon>Pseudomonadati</taxon>
        <taxon>Pseudomonadota</taxon>
        <taxon>Alphaproteobacteria</taxon>
        <taxon>Hyphomicrobiales</taxon>
        <taxon>Rhizobiaceae</taxon>
        <taxon>Ciceribacter</taxon>
    </lineage>
</organism>
<dbReference type="AlphaFoldDB" id="A0A512HDL8"/>
<keyword evidence="9" id="KW-1185">Reference proteome</keyword>
<dbReference type="InterPro" id="IPR043203">
    <property type="entry name" value="VGCC_Ca_Na"/>
</dbReference>
<feature type="domain" description="Ion transport" evidence="7">
    <location>
        <begin position="32"/>
        <end position="243"/>
    </location>
</feature>
<evidence type="ECO:0000256" key="3">
    <source>
        <dbReference type="ARBA" id="ARBA00022989"/>
    </source>
</evidence>
<sequence>MLTSTSHNAGIFPAIVSRSLTMHPLRQLIESQRFETAITLLILANAVTLGLETSPVIMQHFGLTLHIADQALLGVFVLELLAKLYIYRRDFFREPWRAFDLVVIAISVVPSTESISILRALRVIRLFRLISAVPSMRRVVGGLFSALPGMGSIFLLLSLVFYVSSVAATKLFAADFPELFGTIAASAFTLFQVMTLEGWTGEVVRPIMAIHPLAWVFFIPFIIATSFTVLNLFIGIIVSSMQFEHEIPTQVGQDEIIEEQRKVLAELRELRRELAAIRRERGSAEPEML</sequence>
<accession>A0A512HDL8</accession>
<keyword evidence="3 6" id="KW-1133">Transmembrane helix</keyword>
<evidence type="ECO:0000259" key="7">
    <source>
        <dbReference type="Pfam" id="PF00520"/>
    </source>
</evidence>
<dbReference type="InterPro" id="IPR005821">
    <property type="entry name" value="Ion_trans_dom"/>
</dbReference>
<dbReference type="EMBL" id="BJZP01000002">
    <property type="protein sequence ID" value="GEO83548.1"/>
    <property type="molecule type" value="Genomic_DNA"/>
</dbReference>
<comment type="caution">
    <text evidence="8">The sequence shown here is derived from an EMBL/GenBank/DDBJ whole genome shotgun (WGS) entry which is preliminary data.</text>
</comment>
<feature type="coiled-coil region" evidence="5">
    <location>
        <begin position="253"/>
        <end position="280"/>
    </location>
</feature>
<feature type="transmembrane region" description="Helical" evidence="6">
    <location>
        <begin position="214"/>
        <end position="238"/>
    </location>
</feature>
<evidence type="ECO:0000313" key="8">
    <source>
        <dbReference type="EMBL" id="GEO83548.1"/>
    </source>
</evidence>
<feature type="transmembrane region" description="Helical" evidence="6">
    <location>
        <begin position="98"/>
        <end position="121"/>
    </location>
</feature>
<name>A0A512HDL8_9HYPH</name>
<evidence type="ECO:0000256" key="1">
    <source>
        <dbReference type="ARBA" id="ARBA00004141"/>
    </source>
</evidence>
<dbReference type="Gene3D" id="1.20.120.350">
    <property type="entry name" value="Voltage-gated potassium channels. Chain C"/>
    <property type="match status" value="1"/>
</dbReference>